<feature type="transmembrane region" description="Helical" evidence="6">
    <location>
        <begin position="178"/>
        <end position="196"/>
    </location>
</feature>
<proteinExistence type="predicted"/>
<evidence type="ECO:0000256" key="1">
    <source>
        <dbReference type="ARBA" id="ARBA00004651"/>
    </source>
</evidence>
<keyword evidence="3 6" id="KW-0812">Transmembrane</keyword>
<feature type="transmembrane region" description="Helical" evidence="6">
    <location>
        <begin position="43"/>
        <end position="65"/>
    </location>
</feature>
<evidence type="ECO:0000313" key="8">
    <source>
        <dbReference type="Proteomes" id="UP001257739"/>
    </source>
</evidence>
<feature type="transmembrane region" description="Helical" evidence="6">
    <location>
        <begin position="114"/>
        <end position="132"/>
    </location>
</feature>
<name>A0ABU1ULA0_9ACTN</name>
<feature type="transmembrane region" description="Helical" evidence="6">
    <location>
        <begin position="324"/>
        <end position="344"/>
    </location>
</feature>
<gene>
    <name evidence="7" type="ORF">J2X11_000763</name>
</gene>
<feature type="transmembrane region" description="Helical" evidence="6">
    <location>
        <begin position="152"/>
        <end position="172"/>
    </location>
</feature>
<keyword evidence="4 6" id="KW-1133">Transmembrane helix</keyword>
<organism evidence="7 8">
    <name type="scientific">Aeromicrobium panaciterrae</name>
    <dbReference type="NCBI Taxonomy" id="363861"/>
    <lineage>
        <taxon>Bacteria</taxon>
        <taxon>Bacillati</taxon>
        <taxon>Actinomycetota</taxon>
        <taxon>Actinomycetes</taxon>
        <taxon>Propionibacteriales</taxon>
        <taxon>Nocardioidaceae</taxon>
        <taxon>Aeromicrobium</taxon>
    </lineage>
</organism>
<evidence type="ECO:0000313" key="7">
    <source>
        <dbReference type="EMBL" id="MDR7085924.1"/>
    </source>
</evidence>
<feature type="transmembrane region" description="Helical" evidence="6">
    <location>
        <begin position="356"/>
        <end position="374"/>
    </location>
</feature>
<evidence type="ECO:0000256" key="4">
    <source>
        <dbReference type="ARBA" id="ARBA00022989"/>
    </source>
</evidence>
<dbReference type="InterPro" id="IPR050833">
    <property type="entry name" value="Poly_Biosynth_Transport"/>
</dbReference>
<reference evidence="7 8" key="1">
    <citation type="submission" date="2023-07" db="EMBL/GenBank/DDBJ databases">
        <title>Sorghum-associated microbial communities from plants grown in Nebraska, USA.</title>
        <authorList>
            <person name="Schachtman D."/>
        </authorList>
    </citation>
    <scope>NUCLEOTIDE SEQUENCE [LARGE SCALE GENOMIC DNA]</scope>
    <source>
        <strain evidence="7 8">BE248</strain>
    </source>
</reference>
<feature type="transmembrane region" description="Helical" evidence="6">
    <location>
        <begin position="291"/>
        <end position="312"/>
    </location>
</feature>
<evidence type="ECO:0000256" key="6">
    <source>
        <dbReference type="SAM" id="Phobius"/>
    </source>
</evidence>
<evidence type="ECO:0000256" key="2">
    <source>
        <dbReference type="ARBA" id="ARBA00022475"/>
    </source>
</evidence>
<sequence>MTTNKRRQAVTSLMSGTVVQVAANASAALLSTVVLPAADRGLMVVALAIPTLISPILTLGTGNALRSILPRSPDSEAMGVVAAYTRLSVASSVFGALIAAVLCIPLSYLTDDALRSGPFVLAISVSVCVLVATQQITEAWYSQGKFRIGARWAASAAVVGLAGVVLGCLAHASASTLVLLQALFSGASVAASIVYGRQHGVLAVGSPARLPYSQLVATGARSLGHPIGMALLMRSDRIILASVAGPQAVATYALAATVAETVRIGPTAVAQLLTNDIATRRSDLSIVRAQLGGLAAVTIMGIPLVVAAHFLFTPVFGDEYAASVGLLAILMAAEWGFSLFIFAVRGFIGGGWVSEVSFVGLLAGLGSVPAYLLGARLGDATGCAWACVALYTVVGAFATLRLARKHPTKFDVVAPTGGPQ</sequence>
<dbReference type="Proteomes" id="UP001257739">
    <property type="component" value="Unassembled WGS sequence"/>
</dbReference>
<evidence type="ECO:0000256" key="5">
    <source>
        <dbReference type="ARBA" id="ARBA00023136"/>
    </source>
</evidence>
<accession>A0ABU1ULA0</accession>
<comment type="subcellular location">
    <subcellularLocation>
        <location evidence="1">Cell membrane</location>
        <topology evidence="1">Multi-pass membrane protein</topology>
    </subcellularLocation>
</comment>
<keyword evidence="5 6" id="KW-0472">Membrane</keyword>
<dbReference type="PANTHER" id="PTHR30250:SF11">
    <property type="entry name" value="O-ANTIGEN TRANSPORTER-RELATED"/>
    <property type="match status" value="1"/>
</dbReference>
<evidence type="ECO:0000256" key="3">
    <source>
        <dbReference type="ARBA" id="ARBA00022692"/>
    </source>
</evidence>
<dbReference type="PANTHER" id="PTHR30250">
    <property type="entry name" value="PST FAMILY PREDICTED COLANIC ACID TRANSPORTER"/>
    <property type="match status" value="1"/>
</dbReference>
<protein>
    <submittedName>
        <fullName evidence="7">O-antigen/teichoic acid export membrane protein</fullName>
    </submittedName>
</protein>
<feature type="transmembrane region" description="Helical" evidence="6">
    <location>
        <begin position="380"/>
        <end position="400"/>
    </location>
</feature>
<keyword evidence="8" id="KW-1185">Reference proteome</keyword>
<dbReference type="RefSeq" id="WP_309966956.1">
    <property type="nucleotide sequence ID" value="NZ_JAVDWH010000001.1"/>
</dbReference>
<keyword evidence="2" id="KW-1003">Cell membrane</keyword>
<comment type="caution">
    <text evidence="7">The sequence shown here is derived from an EMBL/GenBank/DDBJ whole genome shotgun (WGS) entry which is preliminary data.</text>
</comment>
<feature type="transmembrane region" description="Helical" evidence="6">
    <location>
        <begin position="86"/>
        <end position="108"/>
    </location>
</feature>
<dbReference type="EMBL" id="JAVDWH010000001">
    <property type="protein sequence ID" value="MDR7085924.1"/>
    <property type="molecule type" value="Genomic_DNA"/>
</dbReference>